<evidence type="ECO:0000313" key="6">
    <source>
        <dbReference type="Proteomes" id="UP001055153"/>
    </source>
</evidence>
<dbReference type="EMBL" id="BPQQ01000121">
    <property type="protein sequence ID" value="GJE04427.1"/>
    <property type="molecule type" value="Genomic_DNA"/>
</dbReference>
<dbReference type="PANTHER" id="PTHR11709:SF394">
    <property type="entry name" value="FI03373P-RELATED"/>
    <property type="match status" value="1"/>
</dbReference>
<dbReference type="CDD" id="cd13860">
    <property type="entry name" value="CuRO_1_2dMco_1"/>
    <property type="match status" value="1"/>
</dbReference>
<reference evidence="5" key="1">
    <citation type="journal article" date="2021" name="Front. Microbiol.">
        <title>Comprehensive Comparative Genomics and Phenotyping of Methylobacterium Species.</title>
        <authorList>
            <person name="Alessa O."/>
            <person name="Ogura Y."/>
            <person name="Fujitani Y."/>
            <person name="Takami H."/>
            <person name="Hayashi T."/>
            <person name="Sahin N."/>
            <person name="Tani A."/>
        </authorList>
    </citation>
    <scope>NUCLEOTIDE SEQUENCE</scope>
    <source>
        <strain evidence="5">DSM 17168</strain>
    </source>
</reference>
<name>A0ABQ4SMH7_9HYPH</name>
<evidence type="ECO:0000259" key="4">
    <source>
        <dbReference type="Pfam" id="PF07732"/>
    </source>
</evidence>
<reference evidence="5" key="2">
    <citation type="submission" date="2021-08" db="EMBL/GenBank/DDBJ databases">
        <authorList>
            <person name="Tani A."/>
            <person name="Ola A."/>
            <person name="Ogura Y."/>
            <person name="Katsura K."/>
            <person name="Hayashi T."/>
        </authorList>
    </citation>
    <scope>NUCLEOTIDE SEQUENCE</scope>
    <source>
        <strain evidence="5">DSM 17168</strain>
    </source>
</reference>
<dbReference type="Proteomes" id="UP001055153">
    <property type="component" value="Unassembled WGS sequence"/>
</dbReference>
<dbReference type="SUPFAM" id="SSF49503">
    <property type="entry name" value="Cupredoxins"/>
    <property type="match status" value="1"/>
</dbReference>
<keyword evidence="3" id="KW-0186">Copper</keyword>
<keyword evidence="1" id="KW-0479">Metal-binding</keyword>
<dbReference type="Gene3D" id="2.60.40.420">
    <property type="entry name" value="Cupredoxins - blue copper proteins"/>
    <property type="match status" value="1"/>
</dbReference>
<dbReference type="Pfam" id="PF07732">
    <property type="entry name" value="Cu-oxidase_3"/>
    <property type="match status" value="1"/>
</dbReference>
<accession>A0ABQ4SMH7</accession>
<dbReference type="PANTHER" id="PTHR11709">
    <property type="entry name" value="MULTI-COPPER OXIDASE"/>
    <property type="match status" value="1"/>
</dbReference>
<gene>
    <name evidence="5" type="primary">ftsP_3</name>
    <name evidence="5" type="ORF">GMJLKIPL_6391</name>
</gene>
<organism evidence="5 6">
    <name type="scientific">Methylobacterium isbiliense</name>
    <dbReference type="NCBI Taxonomy" id="315478"/>
    <lineage>
        <taxon>Bacteria</taxon>
        <taxon>Pseudomonadati</taxon>
        <taxon>Pseudomonadota</taxon>
        <taxon>Alphaproteobacteria</taxon>
        <taxon>Hyphomicrobiales</taxon>
        <taxon>Methylobacteriaceae</taxon>
        <taxon>Methylobacterium</taxon>
    </lineage>
</organism>
<comment type="caution">
    <text evidence="5">The sequence shown here is derived from an EMBL/GenBank/DDBJ whole genome shotgun (WGS) entry which is preliminary data.</text>
</comment>
<protein>
    <submittedName>
        <fullName evidence="5">Cell division protein FtsP</fullName>
    </submittedName>
</protein>
<keyword evidence="6" id="KW-1185">Reference proteome</keyword>
<proteinExistence type="predicted"/>
<dbReference type="InterPro" id="IPR008972">
    <property type="entry name" value="Cupredoxin"/>
</dbReference>
<evidence type="ECO:0000256" key="2">
    <source>
        <dbReference type="ARBA" id="ARBA00023002"/>
    </source>
</evidence>
<evidence type="ECO:0000313" key="5">
    <source>
        <dbReference type="EMBL" id="GJE04427.1"/>
    </source>
</evidence>
<keyword evidence="5" id="KW-0131">Cell cycle</keyword>
<sequence length="194" mass="21456">MTADGWKEFHLVAEPVEREIAPGMVARLWGCNGQSPGPTIEAVEGDKVRIFVTNRLPEHTTVHWHGMLLPSGMDGVGGLSQPPIKPAETFAYEYVLRKSGTFMYHPHADETFQMAVGMMGSFVVHPKEPAFMRVDRDFVLLAGAYVPRVATMTDFNIWTWNSRAFPGRVCKNLLGSDEPAPPHSAQQESFAGSL</sequence>
<feature type="domain" description="Plastocyanin-like" evidence="4">
    <location>
        <begin position="20"/>
        <end position="128"/>
    </location>
</feature>
<dbReference type="InterPro" id="IPR011707">
    <property type="entry name" value="Cu-oxidase-like_N"/>
</dbReference>
<dbReference type="InterPro" id="IPR045087">
    <property type="entry name" value="Cu-oxidase_fam"/>
</dbReference>
<evidence type="ECO:0000256" key="1">
    <source>
        <dbReference type="ARBA" id="ARBA00022723"/>
    </source>
</evidence>
<evidence type="ECO:0000256" key="3">
    <source>
        <dbReference type="ARBA" id="ARBA00023008"/>
    </source>
</evidence>
<keyword evidence="5" id="KW-0132">Cell division</keyword>
<dbReference type="GO" id="GO:0051301">
    <property type="term" value="P:cell division"/>
    <property type="evidence" value="ECO:0007669"/>
    <property type="project" value="UniProtKB-KW"/>
</dbReference>
<keyword evidence="2" id="KW-0560">Oxidoreductase</keyword>